<reference evidence="14 15" key="1">
    <citation type="submission" date="2024-09" db="EMBL/GenBank/DDBJ databases">
        <title>Rethinking Asexuality: The Enigmatic Case of Functional Sexual Genes in Lepraria (Stereocaulaceae).</title>
        <authorList>
            <person name="Doellman M."/>
            <person name="Sun Y."/>
            <person name="Barcenas-Pena A."/>
            <person name="Lumbsch H.T."/>
            <person name="Grewe F."/>
        </authorList>
    </citation>
    <scope>NUCLEOTIDE SEQUENCE [LARGE SCALE GENOMIC DNA]</scope>
    <source>
        <strain evidence="14 15">Mercado 3170</strain>
    </source>
</reference>
<accession>A0ABR4A6Y4</accession>
<protein>
    <recommendedName>
        <fullName evidence="10">Cytochrome b-c1 complex subunit 2, mitochondrial</fullName>
    </recommendedName>
    <alternativeName>
        <fullName evidence="11">Core protein II</fullName>
    </alternativeName>
</protein>
<dbReference type="Pfam" id="PF05193">
    <property type="entry name" value="Peptidase_M16_C"/>
    <property type="match status" value="1"/>
</dbReference>
<evidence type="ECO:0000256" key="3">
    <source>
        <dbReference type="ARBA" id="ARBA00022660"/>
    </source>
</evidence>
<evidence type="ECO:0000256" key="6">
    <source>
        <dbReference type="ARBA" id="ARBA00022982"/>
    </source>
</evidence>
<evidence type="ECO:0000256" key="5">
    <source>
        <dbReference type="ARBA" id="ARBA00022946"/>
    </source>
</evidence>
<evidence type="ECO:0000259" key="13">
    <source>
        <dbReference type="Pfam" id="PF05193"/>
    </source>
</evidence>
<comment type="similarity">
    <text evidence="9">Belongs to the peptidase M16 family. UQCRC2/QCR2 subfamily.</text>
</comment>
<feature type="domain" description="Peptidase M16 C-terminal" evidence="13">
    <location>
        <begin position="200"/>
        <end position="379"/>
    </location>
</feature>
<keyword evidence="3" id="KW-0679">Respiratory chain</keyword>
<keyword evidence="6" id="KW-0249">Electron transport</keyword>
<dbReference type="InterPro" id="IPR007863">
    <property type="entry name" value="Peptidase_M16_C"/>
</dbReference>
<evidence type="ECO:0000259" key="12">
    <source>
        <dbReference type="Pfam" id="PF00675"/>
    </source>
</evidence>
<evidence type="ECO:0000256" key="1">
    <source>
        <dbReference type="ARBA" id="ARBA00004443"/>
    </source>
</evidence>
<dbReference type="SUPFAM" id="SSF63411">
    <property type="entry name" value="LuxS/MPP-like metallohydrolase"/>
    <property type="match status" value="2"/>
</dbReference>
<feature type="domain" description="Peptidase M16 N-terminal" evidence="12">
    <location>
        <begin position="47"/>
        <end position="187"/>
    </location>
</feature>
<organism evidence="14 15">
    <name type="scientific">Stereocaulon virgatum</name>
    <dbReference type="NCBI Taxonomy" id="373712"/>
    <lineage>
        <taxon>Eukaryota</taxon>
        <taxon>Fungi</taxon>
        <taxon>Dikarya</taxon>
        <taxon>Ascomycota</taxon>
        <taxon>Pezizomycotina</taxon>
        <taxon>Lecanoromycetes</taxon>
        <taxon>OSLEUM clade</taxon>
        <taxon>Lecanoromycetidae</taxon>
        <taxon>Lecanorales</taxon>
        <taxon>Lecanorineae</taxon>
        <taxon>Stereocaulaceae</taxon>
        <taxon>Stereocaulon</taxon>
    </lineage>
</organism>
<dbReference type="Proteomes" id="UP001590950">
    <property type="component" value="Unassembled WGS sequence"/>
</dbReference>
<keyword evidence="4" id="KW-0999">Mitochondrion inner membrane</keyword>
<keyword evidence="2" id="KW-0813">Transport</keyword>
<name>A0ABR4A6Y4_9LECA</name>
<evidence type="ECO:0000256" key="11">
    <source>
        <dbReference type="ARBA" id="ARBA00041372"/>
    </source>
</evidence>
<evidence type="ECO:0000313" key="15">
    <source>
        <dbReference type="Proteomes" id="UP001590950"/>
    </source>
</evidence>
<sequence>MISRATLTRQGQRALQCHKKPCISRCFASAASGSFNYETGDAAGVKVASRDLPGPTTHLAVVAKAGTRYQPLPGFSEALEKFTFKNTWRRSALRITRETELLGGQYTSYHSRENLIVGAKFLRDDLPYFAELMGEVISQTKYTAHELHEEVIPMMSLSRKAMLGHPDLFAINSAHAVAFHRGLGNPLYPSSSTPMTKYLDEERLQTYSRVAYSKPNIAIVANGADHQELMKWVREFFTEVENSPPSNLPSPGKEATKYYGGEERIAHDSGNAMVIAFPGSGSNTGGAYKPESQVLAALLGGQSHIKWSPGFSLLSKATAAYPQAHVQTDHHTYSDAGLMTVSMSGDANQIRDASKEVVKALKSVAAGNVSKEEVKKAIAAAKFEALESGQNISTGIELTGAGIIQSGKPFQIDELGKSIEGVTEDQVKKAAKSLLEGKATVSAVGDLYVLPFAEDLGLNV</sequence>
<dbReference type="InterPro" id="IPR011765">
    <property type="entry name" value="Pept_M16_N"/>
</dbReference>
<comment type="caution">
    <text evidence="14">The sequence shown here is derived from an EMBL/GenBank/DDBJ whole genome shotgun (WGS) entry which is preliminary data.</text>
</comment>
<evidence type="ECO:0000313" key="14">
    <source>
        <dbReference type="EMBL" id="KAL2041682.1"/>
    </source>
</evidence>
<evidence type="ECO:0000256" key="4">
    <source>
        <dbReference type="ARBA" id="ARBA00022792"/>
    </source>
</evidence>
<keyword evidence="15" id="KW-1185">Reference proteome</keyword>
<proteinExistence type="inferred from homology"/>
<dbReference type="Gene3D" id="3.30.830.10">
    <property type="entry name" value="Metalloenzyme, LuxS/M16 peptidase-like"/>
    <property type="match status" value="2"/>
</dbReference>
<comment type="subcellular location">
    <subcellularLocation>
        <location evidence="1">Mitochondrion inner membrane</location>
        <topology evidence="1">Peripheral membrane protein</topology>
        <orientation evidence="1">Matrix side</orientation>
    </subcellularLocation>
</comment>
<dbReference type="PANTHER" id="PTHR11851">
    <property type="entry name" value="METALLOPROTEASE"/>
    <property type="match status" value="1"/>
</dbReference>
<keyword evidence="5" id="KW-0809">Transit peptide</keyword>
<keyword evidence="7" id="KW-0496">Mitochondrion</keyword>
<dbReference type="EMBL" id="JBEFKJ010000016">
    <property type="protein sequence ID" value="KAL2041682.1"/>
    <property type="molecule type" value="Genomic_DNA"/>
</dbReference>
<evidence type="ECO:0000256" key="8">
    <source>
        <dbReference type="ARBA" id="ARBA00023136"/>
    </source>
</evidence>
<dbReference type="Pfam" id="PF00675">
    <property type="entry name" value="Peptidase_M16"/>
    <property type="match status" value="1"/>
</dbReference>
<evidence type="ECO:0000256" key="7">
    <source>
        <dbReference type="ARBA" id="ARBA00023128"/>
    </source>
</evidence>
<keyword evidence="8" id="KW-0472">Membrane</keyword>
<gene>
    <name evidence="14" type="ORF">N7G274_005466</name>
</gene>
<dbReference type="InterPro" id="IPR011249">
    <property type="entry name" value="Metalloenz_LuxS/M16"/>
</dbReference>
<dbReference type="PANTHER" id="PTHR11851:SF209">
    <property type="entry name" value="CYTOCHROME B-C1 COMPLEX SUBUNIT 2, MITOCHONDRIAL"/>
    <property type="match status" value="1"/>
</dbReference>
<dbReference type="InterPro" id="IPR050361">
    <property type="entry name" value="MPP/UQCRC_Complex"/>
</dbReference>
<evidence type="ECO:0000256" key="9">
    <source>
        <dbReference type="ARBA" id="ARBA00038146"/>
    </source>
</evidence>
<evidence type="ECO:0000256" key="10">
    <source>
        <dbReference type="ARBA" id="ARBA00040751"/>
    </source>
</evidence>
<evidence type="ECO:0000256" key="2">
    <source>
        <dbReference type="ARBA" id="ARBA00022448"/>
    </source>
</evidence>